<name>A0A6J5RXL7_9CAUD</name>
<evidence type="ECO:0000313" key="1">
    <source>
        <dbReference type="EMBL" id="CAB4196764.1"/>
    </source>
</evidence>
<reference evidence="1" key="1">
    <citation type="submission" date="2020-05" db="EMBL/GenBank/DDBJ databases">
        <authorList>
            <person name="Chiriac C."/>
            <person name="Salcher M."/>
            <person name="Ghai R."/>
            <person name="Kavagutti S V."/>
        </authorList>
    </citation>
    <scope>NUCLEOTIDE SEQUENCE</scope>
</reference>
<accession>A0A6J5RXL7</accession>
<dbReference type="EMBL" id="LR797252">
    <property type="protein sequence ID" value="CAB4196764.1"/>
    <property type="molecule type" value="Genomic_DNA"/>
</dbReference>
<sequence length="69" mass="8231">MSHGLRAEIKYMNNEDNFLPPDFFEKKVEQTRQELYLYIEEPSDIEVDIVSVKEEKYSIVIDLFGNEDE</sequence>
<gene>
    <name evidence="1" type="ORF">UFOVP1290_284</name>
</gene>
<proteinExistence type="predicted"/>
<protein>
    <submittedName>
        <fullName evidence="1">Uncharacterized protein</fullName>
    </submittedName>
</protein>
<organism evidence="1">
    <name type="scientific">uncultured Caudovirales phage</name>
    <dbReference type="NCBI Taxonomy" id="2100421"/>
    <lineage>
        <taxon>Viruses</taxon>
        <taxon>Duplodnaviria</taxon>
        <taxon>Heunggongvirae</taxon>
        <taxon>Uroviricota</taxon>
        <taxon>Caudoviricetes</taxon>
        <taxon>Peduoviridae</taxon>
        <taxon>Maltschvirus</taxon>
        <taxon>Maltschvirus maltsch</taxon>
    </lineage>
</organism>